<dbReference type="InterPro" id="IPR036397">
    <property type="entry name" value="RNaseH_sf"/>
</dbReference>
<dbReference type="AlphaFoldDB" id="A0A559K8A5"/>
<dbReference type="PANTHER" id="PTHR35004">
    <property type="entry name" value="TRANSPOSASE RV3428C-RELATED"/>
    <property type="match status" value="1"/>
</dbReference>
<dbReference type="InterPro" id="IPR001584">
    <property type="entry name" value="Integrase_cat-core"/>
</dbReference>
<dbReference type="RefSeq" id="WP_144849833.1">
    <property type="nucleotide sequence ID" value="NZ_VNJI01000024.1"/>
</dbReference>
<evidence type="ECO:0000313" key="4">
    <source>
        <dbReference type="Proteomes" id="UP000317036"/>
    </source>
</evidence>
<dbReference type="Pfam" id="PF09299">
    <property type="entry name" value="Mu-transpos_C"/>
    <property type="match status" value="1"/>
</dbReference>
<dbReference type="PANTHER" id="PTHR35004:SF6">
    <property type="entry name" value="TRANSPOSASE"/>
    <property type="match status" value="1"/>
</dbReference>
<dbReference type="GO" id="GO:0003676">
    <property type="term" value="F:nucleic acid binding"/>
    <property type="evidence" value="ECO:0007669"/>
    <property type="project" value="InterPro"/>
</dbReference>
<dbReference type="GO" id="GO:0015074">
    <property type="term" value="P:DNA integration"/>
    <property type="evidence" value="ECO:0007669"/>
    <property type="project" value="InterPro"/>
</dbReference>
<dbReference type="Proteomes" id="UP000317036">
    <property type="component" value="Unassembled WGS sequence"/>
</dbReference>
<feature type="domain" description="Integrase catalytic" evidence="2">
    <location>
        <begin position="148"/>
        <end position="318"/>
    </location>
</feature>
<organism evidence="3 4">
    <name type="scientific">Paenibacillus cremeus</name>
    <dbReference type="NCBI Taxonomy" id="2163881"/>
    <lineage>
        <taxon>Bacteria</taxon>
        <taxon>Bacillati</taxon>
        <taxon>Bacillota</taxon>
        <taxon>Bacilli</taxon>
        <taxon>Bacillales</taxon>
        <taxon>Paenibacillaceae</taxon>
        <taxon>Paenibacillus</taxon>
    </lineage>
</organism>
<keyword evidence="4" id="KW-1185">Reference proteome</keyword>
<sequence length="450" mass="51293">MKDQRKAEEIAVLRMQLLSPLLAAGLDSAKASQIKAAICEQTGLSERTLRRYLAQYRQDGFSGLRPKAKAKKSTTDAIPVELLEEAVLLRREVPSRSVSQIIQILEWEGKARRGQLKRSTLQEKLAARGYSSRQMRMYASSGVAARRFQKRHRNGMWQSDIKYGPFLPIGPDGVSKQVYLVLFVDDATRFVLHGAFYESLEQAIVEDCFRKAIEKYGVPEAVYFDNGKQYRTKWMNRACSKLGIRLLFAKPYSPESKGKVERLNGIVQGFLNEVQLEKPQSLDQLNAWFQVWLSECHQNKPHSALEEKSPETVFRSDTKILRFVKPEILANAFLHCENRKVDKAGCISFMGKKYEVGILFIGRTVQVVYDPADIIEVTIEYEGHSPWKARELVIGERSGKRPTLPEHIQKEPVDTSRLLRGANQKHQERQELQAPAVSYRSVPKEVNADV</sequence>
<feature type="region of interest" description="Disordered" evidence="1">
    <location>
        <begin position="398"/>
        <end position="417"/>
    </location>
</feature>
<dbReference type="InterPro" id="IPR012337">
    <property type="entry name" value="RNaseH-like_sf"/>
</dbReference>
<dbReference type="Gene3D" id="3.30.420.10">
    <property type="entry name" value="Ribonuclease H-like superfamily/Ribonuclease H"/>
    <property type="match status" value="1"/>
</dbReference>
<dbReference type="InterPro" id="IPR015378">
    <property type="entry name" value="Transposase-like_Mu_C"/>
</dbReference>
<dbReference type="SUPFAM" id="SSF53098">
    <property type="entry name" value="Ribonuclease H-like"/>
    <property type="match status" value="1"/>
</dbReference>
<dbReference type="Pfam" id="PF13518">
    <property type="entry name" value="HTH_28"/>
    <property type="match status" value="1"/>
</dbReference>
<dbReference type="EMBL" id="VNJI01000024">
    <property type="protein sequence ID" value="TVY08344.1"/>
    <property type="molecule type" value="Genomic_DNA"/>
</dbReference>
<gene>
    <name evidence="3" type="ORF">FPZ49_19030</name>
</gene>
<evidence type="ECO:0000313" key="3">
    <source>
        <dbReference type="EMBL" id="TVY08344.1"/>
    </source>
</evidence>
<evidence type="ECO:0000256" key="1">
    <source>
        <dbReference type="SAM" id="MobiDB-lite"/>
    </source>
</evidence>
<comment type="caution">
    <text evidence="3">The sequence shown here is derived from an EMBL/GenBank/DDBJ whole genome shotgun (WGS) entry which is preliminary data.</text>
</comment>
<proteinExistence type="predicted"/>
<evidence type="ECO:0000259" key="2">
    <source>
        <dbReference type="PROSITE" id="PS50994"/>
    </source>
</evidence>
<feature type="region of interest" description="Disordered" evidence="1">
    <location>
        <begin position="423"/>
        <end position="450"/>
    </location>
</feature>
<reference evidence="3 4" key="1">
    <citation type="submission" date="2019-07" db="EMBL/GenBank/DDBJ databases">
        <authorList>
            <person name="Kim J."/>
        </authorList>
    </citation>
    <scope>NUCLEOTIDE SEQUENCE [LARGE SCALE GENOMIC DNA]</scope>
    <source>
        <strain evidence="3 4">JC52</strain>
    </source>
</reference>
<feature type="compositionally biased region" description="Basic and acidic residues" evidence="1">
    <location>
        <begin position="398"/>
        <end position="414"/>
    </location>
</feature>
<protein>
    <submittedName>
        <fullName evidence="3">DDE-type integrase/transposase/recombinase</fullName>
    </submittedName>
</protein>
<name>A0A559K8A5_9BACL</name>
<dbReference type="InterPro" id="IPR055247">
    <property type="entry name" value="InsJ-like_HTH"/>
</dbReference>
<accession>A0A559K8A5</accession>
<dbReference type="PROSITE" id="PS50994">
    <property type="entry name" value="INTEGRASE"/>
    <property type="match status" value="1"/>
</dbReference>
<dbReference type="OrthoDB" id="9794201at2"/>
<dbReference type="Pfam" id="PF00665">
    <property type="entry name" value="rve"/>
    <property type="match status" value="1"/>
</dbReference>